<accession>A0ABX1GI70</accession>
<dbReference type="PROSITE" id="PS51094">
    <property type="entry name" value="PTS_EIIA_TYPE_2"/>
    <property type="match status" value="1"/>
</dbReference>
<name>A0ABX1GI70_9GAMM</name>
<evidence type="ECO:0000259" key="1">
    <source>
        <dbReference type="PROSITE" id="PS51094"/>
    </source>
</evidence>
<evidence type="ECO:0000313" key="3">
    <source>
        <dbReference type="Proteomes" id="UP000765845"/>
    </source>
</evidence>
<dbReference type="EMBL" id="JAAWWK010000006">
    <property type="protein sequence ID" value="NKI18919.1"/>
    <property type="molecule type" value="Genomic_DNA"/>
</dbReference>
<organism evidence="2 3">
    <name type="scientific">Spongiibacter thalassae</name>
    <dbReference type="NCBI Taxonomy" id="2721624"/>
    <lineage>
        <taxon>Bacteria</taxon>
        <taxon>Pseudomonadati</taxon>
        <taxon>Pseudomonadota</taxon>
        <taxon>Gammaproteobacteria</taxon>
        <taxon>Cellvibrionales</taxon>
        <taxon>Spongiibacteraceae</taxon>
        <taxon>Spongiibacter</taxon>
    </lineage>
</organism>
<keyword evidence="3" id="KW-1185">Reference proteome</keyword>
<dbReference type="Proteomes" id="UP000765845">
    <property type="component" value="Unassembled WGS sequence"/>
</dbReference>
<dbReference type="PROSITE" id="PS00372">
    <property type="entry name" value="PTS_EIIA_TYPE_2_HIS"/>
    <property type="match status" value="1"/>
</dbReference>
<dbReference type="InterPro" id="IPR016152">
    <property type="entry name" value="PTrfase/Anion_transptr"/>
</dbReference>
<dbReference type="SUPFAM" id="SSF55804">
    <property type="entry name" value="Phoshotransferase/anion transport protein"/>
    <property type="match status" value="1"/>
</dbReference>
<dbReference type="PANTHER" id="PTHR47738:SF1">
    <property type="entry name" value="NITROGEN REGULATORY PROTEIN"/>
    <property type="match status" value="1"/>
</dbReference>
<gene>
    <name evidence="2" type="ORF">HCU74_16035</name>
</gene>
<protein>
    <submittedName>
        <fullName evidence="2">PTS transporter subunit EIIA</fullName>
    </submittedName>
</protein>
<evidence type="ECO:0000313" key="2">
    <source>
        <dbReference type="EMBL" id="NKI18919.1"/>
    </source>
</evidence>
<dbReference type="InterPro" id="IPR002178">
    <property type="entry name" value="PTS_EIIA_type-2_dom"/>
</dbReference>
<dbReference type="InterPro" id="IPR051541">
    <property type="entry name" value="PTS_SugarTrans_NitroReg"/>
</dbReference>
<dbReference type="CDD" id="cd00211">
    <property type="entry name" value="PTS_IIA_fru"/>
    <property type="match status" value="1"/>
</dbReference>
<reference evidence="2 3" key="1">
    <citation type="submission" date="2020-04" db="EMBL/GenBank/DDBJ databases">
        <authorList>
            <person name="Yoon J."/>
        </authorList>
    </citation>
    <scope>NUCLEOTIDE SEQUENCE [LARGE SCALE GENOMIC DNA]</scope>
    <source>
        <strain evidence="2 3">KMU-166</strain>
    </source>
</reference>
<dbReference type="Pfam" id="PF00359">
    <property type="entry name" value="PTS_EIIA_2"/>
    <property type="match status" value="1"/>
</dbReference>
<comment type="caution">
    <text evidence="2">The sequence shown here is derived from an EMBL/GenBank/DDBJ whole genome shotgun (WGS) entry which is preliminary data.</text>
</comment>
<feature type="domain" description="PTS EIIA type-2" evidence="1">
    <location>
        <begin position="5"/>
        <end position="149"/>
    </location>
</feature>
<sequence>MTLDSILSPGRTHCGTSVTSKKRLLEQLAQFLSEDDSRFNPDQLFNDLLARERLGSTGIGHGVAIPHCRSEQCTEITGILLKLTEAIDFEAIDDQPVDLVFALIVPAEAHDEHIKVLAALATAFNNESFRQALRSSQDDSTLYQRAIQNQ</sequence>
<dbReference type="Gene3D" id="3.40.930.10">
    <property type="entry name" value="Mannitol-specific EII, Chain A"/>
    <property type="match status" value="1"/>
</dbReference>
<dbReference type="PANTHER" id="PTHR47738">
    <property type="entry name" value="PTS SYSTEM FRUCTOSE-LIKE EIIA COMPONENT-RELATED"/>
    <property type="match status" value="1"/>
</dbReference>
<proteinExistence type="predicted"/>
<dbReference type="RefSeq" id="WP_168451436.1">
    <property type="nucleotide sequence ID" value="NZ_JAAWWK010000006.1"/>
</dbReference>